<dbReference type="AlphaFoldDB" id="A0A1M6QXH2"/>
<sequence>MTMENINNTLNSTTISISNTVIDRSQSQILAIGYQMVLLKTKIKKRLKIVSRIFFFNF</sequence>
<evidence type="ECO:0000313" key="1">
    <source>
        <dbReference type="EMBL" id="SHK24895.1"/>
    </source>
</evidence>
<evidence type="ECO:0000313" key="2">
    <source>
        <dbReference type="Proteomes" id="UP000184314"/>
    </source>
</evidence>
<name>A0A1M6QXH2_9FLAO</name>
<dbReference type="EMBL" id="FQZX01000002">
    <property type="protein sequence ID" value="SHK24895.1"/>
    <property type="molecule type" value="Genomic_DNA"/>
</dbReference>
<protein>
    <submittedName>
        <fullName evidence="1">Uncharacterized protein</fullName>
    </submittedName>
</protein>
<reference evidence="2" key="1">
    <citation type="submission" date="2016-11" db="EMBL/GenBank/DDBJ databases">
        <authorList>
            <person name="Varghese N."/>
            <person name="Submissions S."/>
        </authorList>
    </citation>
    <scope>NUCLEOTIDE SEQUENCE [LARGE SCALE GENOMIC DNA]</scope>
    <source>
        <strain evidence="2">DSM 16478</strain>
    </source>
</reference>
<dbReference type="STRING" id="228958.SAMN04488007_2522"/>
<dbReference type="Proteomes" id="UP000184314">
    <property type="component" value="Unassembled WGS sequence"/>
</dbReference>
<keyword evidence="2" id="KW-1185">Reference proteome</keyword>
<accession>A0A1M6QXH2</accession>
<proteinExistence type="predicted"/>
<organism evidence="1 2">
    <name type="scientific">Maribacter aquivivus</name>
    <dbReference type="NCBI Taxonomy" id="228958"/>
    <lineage>
        <taxon>Bacteria</taxon>
        <taxon>Pseudomonadati</taxon>
        <taxon>Bacteroidota</taxon>
        <taxon>Flavobacteriia</taxon>
        <taxon>Flavobacteriales</taxon>
        <taxon>Flavobacteriaceae</taxon>
        <taxon>Maribacter</taxon>
    </lineage>
</organism>
<gene>
    <name evidence="1" type="ORF">SAMN04488007_2522</name>
</gene>